<reference evidence="2 3" key="1">
    <citation type="submission" date="2018-09" db="EMBL/GenBank/DDBJ databases">
        <authorList>
            <person name="Zhu H."/>
        </authorList>
    </citation>
    <scope>NUCLEOTIDE SEQUENCE [LARGE SCALE GENOMIC DNA]</scope>
    <source>
        <strain evidence="2 3">K2R01-6</strain>
    </source>
</reference>
<accession>A0A418W746</accession>
<dbReference type="AlphaFoldDB" id="A0A418W746"/>
<evidence type="ECO:0000313" key="2">
    <source>
        <dbReference type="EMBL" id="RJF85851.1"/>
    </source>
</evidence>
<evidence type="ECO:0000256" key="1">
    <source>
        <dbReference type="SAM" id="SignalP"/>
    </source>
</evidence>
<sequence length="570" mass="62422">MRTATLALALAAGLIHAPALADTLDAVVKDYEALANPAEAETGWPDISPRAVKARNAAYRALEKRLAGLDGQALTPEQALTRTLLDWRLDIMIEGARFDEERIPFDAGDGFFNAANYAAGNTVVRTEADARAWIARLGELPGWYDAQIANMRRGIATGFTQPRPTAEGVLAILKMAVAQPIDESPLLKPLAAMPPGIPADRRAALIAEGRAVVAQAVKPAQGTLLVFFEREYLPAARNTLGASGLPGGKAYYAYTARRSTTTDMTPDQIFALGEAEVKRIRAEMETAMRATGFTGSFAEFLAYVRSDPKFYAPDLKTYIEKAAAIGKRLDYALPRWFGKLPRLPWGIYVKPPEMEASSGAYYLGDPEKGVAGAVAVGRASYRDPLFGLTAWMMHEGVPGHHLQIALGQERQDLPAFRRRDDITAFVEGWALYSEKLGVEMGMYETPYDDFGRLSFEMWRACRLVMDVGIHWKGWSADAAERCLRENTALPESVAKGETQRYIGWPAQALAYKVGEVRFTALRRRAQAALGEGFDNRAFHDLLIADGPMPLSIVEHRVDAWLADGRASPAG</sequence>
<feature type="chain" id="PRO_5019254008" evidence="1">
    <location>
        <begin position="22"/>
        <end position="570"/>
    </location>
</feature>
<evidence type="ECO:0000313" key="3">
    <source>
        <dbReference type="Proteomes" id="UP000286100"/>
    </source>
</evidence>
<dbReference type="PANTHER" id="PTHR33361">
    <property type="entry name" value="GLR0591 PROTEIN"/>
    <property type="match status" value="1"/>
</dbReference>
<dbReference type="EMBL" id="QYUM01000004">
    <property type="protein sequence ID" value="RJF85851.1"/>
    <property type="molecule type" value="Genomic_DNA"/>
</dbReference>
<keyword evidence="3" id="KW-1185">Reference proteome</keyword>
<dbReference type="RefSeq" id="WP_119764999.1">
    <property type="nucleotide sequence ID" value="NZ_QYUM01000004.1"/>
</dbReference>
<protein>
    <submittedName>
        <fullName evidence="2">DUF885 domain-containing protein</fullName>
    </submittedName>
</protein>
<name>A0A418W746_9SPHN</name>
<gene>
    <name evidence="2" type="ORF">D3876_18470</name>
</gene>
<organism evidence="2 3">
    <name type="scientific">Sphingomonas cavernae</name>
    <dbReference type="NCBI Taxonomy" id="2320861"/>
    <lineage>
        <taxon>Bacteria</taxon>
        <taxon>Pseudomonadati</taxon>
        <taxon>Pseudomonadota</taxon>
        <taxon>Alphaproteobacteria</taxon>
        <taxon>Sphingomonadales</taxon>
        <taxon>Sphingomonadaceae</taxon>
        <taxon>Sphingomonas</taxon>
    </lineage>
</organism>
<dbReference type="Pfam" id="PF05960">
    <property type="entry name" value="DUF885"/>
    <property type="match status" value="1"/>
</dbReference>
<comment type="caution">
    <text evidence="2">The sequence shown here is derived from an EMBL/GenBank/DDBJ whole genome shotgun (WGS) entry which is preliminary data.</text>
</comment>
<dbReference type="OrthoDB" id="9763405at2"/>
<dbReference type="PANTHER" id="PTHR33361:SF2">
    <property type="entry name" value="DUF885 DOMAIN-CONTAINING PROTEIN"/>
    <property type="match status" value="1"/>
</dbReference>
<feature type="signal peptide" evidence="1">
    <location>
        <begin position="1"/>
        <end position="21"/>
    </location>
</feature>
<proteinExistence type="predicted"/>
<dbReference type="Proteomes" id="UP000286100">
    <property type="component" value="Unassembled WGS sequence"/>
</dbReference>
<keyword evidence="1" id="KW-0732">Signal</keyword>
<dbReference type="InterPro" id="IPR010281">
    <property type="entry name" value="DUF885"/>
</dbReference>